<dbReference type="STRING" id="948595.L2GUY6"/>
<dbReference type="InterPro" id="IPR036265">
    <property type="entry name" value="HIT-like_sf"/>
</dbReference>
<dbReference type="VEuPathDB" id="MicrosporidiaDB:VCUG_01396"/>
<organism evidence="2 3">
    <name type="scientific">Vavraia culicis (isolate floridensis)</name>
    <name type="common">Microsporidian parasite</name>
    <dbReference type="NCBI Taxonomy" id="948595"/>
    <lineage>
        <taxon>Eukaryota</taxon>
        <taxon>Fungi</taxon>
        <taxon>Fungi incertae sedis</taxon>
        <taxon>Microsporidia</taxon>
        <taxon>Pleistophoridae</taxon>
        <taxon>Vavraia</taxon>
    </lineage>
</organism>
<dbReference type="PANTHER" id="PTHR12978">
    <property type="entry name" value="HISTIDINE TRIAD HIT PROTEIN MEMBER"/>
    <property type="match status" value="1"/>
</dbReference>
<gene>
    <name evidence="2" type="ORF">VCUG_01396</name>
</gene>
<dbReference type="PANTHER" id="PTHR12978:SF0">
    <property type="entry name" value="M7GPPPX DIPHOSPHATASE"/>
    <property type="match status" value="1"/>
</dbReference>
<dbReference type="SUPFAM" id="SSF102860">
    <property type="entry name" value="mRNA decapping enzyme DcpS N-terminal domain"/>
    <property type="match status" value="1"/>
</dbReference>
<dbReference type="Pfam" id="PF11969">
    <property type="entry name" value="DcpS_C"/>
    <property type="match status" value="1"/>
</dbReference>
<dbReference type="Pfam" id="PF05652">
    <property type="entry name" value="DcpS"/>
    <property type="match status" value="1"/>
</dbReference>
<dbReference type="GO" id="GO:0000340">
    <property type="term" value="F:RNA 7-methylguanosine cap binding"/>
    <property type="evidence" value="ECO:0007669"/>
    <property type="project" value="TreeGrafter"/>
</dbReference>
<dbReference type="EMBL" id="GL877424">
    <property type="protein sequence ID" value="ELA47123.1"/>
    <property type="molecule type" value="Genomic_DNA"/>
</dbReference>
<name>L2GUY6_VAVCU</name>
<evidence type="ECO:0008006" key="4">
    <source>
        <dbReference type="Google" id="ProtNLM"/>
    </source>
</evidence>
<protein>
    <recommendedName>
        <fullName evidence="4">Scavenger mRNA-decapping enzyme DcpS</fullName>
    </recommendedName>
</protein>
<dbReference type="InParanoid" id="L2GUY6"/>
<dbReference type="GO" id="GO:0005634">
    <property type="term" value="C:nucleus"/>
    <property type="evidence" value="ECO:0007669"/>
    <property type="project" value="TreeGrafter"/>
</dbReference>
<dbReference type="GO" id="GO:0000932">
    <property type="term" value="C:P-body"/>
    <property type="evidence" value="ECO:0007669"/>
    <property type="project" value="TreeGrafter"/>
</dbReference>
<evidence type="ECO:0000313" key="2">
    <source>
        <dbReference type="EMBL" id="ELA47123.1"/>
    </source>
</evidence>
<dbReference type="InterPro" id="IPR008594">
    <property type="entry name" value="DcpS/DCS2"/>
</dbReference>
<dbReference type="HOGENOM" id="CLU_041045_1_0_1"/>
<dbReference type="GeneID" id="19879274"/>
<dbReference type="OrthoDB" id="10264956at2759"/>
<dbReference type="Gene3D" id="3.30.428.10">
    <property type="entry name" value="HIT-like"/>
    <property type="match status" value="1"/>
</dbReference>
<dbReference type="SUPFAM" id="SSF54197">
    <property type="entry name" value="HIT-like"/>
    <property type="match status" value="1"/>
</dbReference>
<proteinExistence type="inferred from homology"/>
<evidence type="ECO:0000256" key="1">
    <source>
        <dbReference type="ARBA" id="ARBA00010208"/>
    </source>
</evidence>
<dbReference type="RefSeq" id="XP_008074415.1">
    <property type="nucleotide sequence ID" value="XM_008076224.1"/>
</dbReference>
<dbReference type="AlphaFoldDB" id="L2GUY6"/>
<dbReference type="GO" id="GO:0016787">
    <property type="term" value="F:hydrolase activity"/>
    <property type="evidence" value="ECO:0007669"/>
    <property type="project" value="InterPro"/>
</dbReference>
<dbReference type="FunCoup" id="L2GUY6">
    <property type="interactions" value="184"/>
</dbReference>
<accession>L2GUY6</accession>
<dbReference type="GO" id="GO:0000290">
    <property type="term" value="P:deadenylation-dependent decapping of nuclear-transcribed mRNA"/>
    <property type="evidence" value="ECO:0007669"/>
    <property type="project" value="InterPro"/>
</dbReference>
<evidence type="ECO:0000313" key="3">
    <source>
        <dbReference type="Proteomes" id="UP000011081"/>
    </source>
</evidence>
<keyword evidence="3" id="KW-1185">Reference proteome</keyword>
<sequence length="248" mass="29637">MESFKDYKILSRRDNSTALLGTLNGVQSIVVVQNKEVDLKEIPKMKMEKYTVITDNPPYRSMESANYYLRVTSPCTQQHIKKYDRPEYRSETYDEYLEYLQKDKLSTNWIQKIRDGECEQPIYHDDRFIIINDYKWDMSDVSQLYLLLIFKDHGLFTIRELSLALCKEAKIMILQILSTRYGLEEKDVLMYFHYKPSYYVLHVHVVNLERRMEPGMMVGRAILLDDIVENLMIDPLYYKKRKLFYVGS</sequence>
<comment type="similarity">
    <text evidence="1">Belongs to the HIT family.</text>
</comment>
<dbReference type="InterPro" id="IPR011145">
    <property type="entry name" value="Scavenger_mRNA_decap_enz_N"/>
</dbReference>
<dbReference type="OMA" id="INDYKWD"/>
<dbReference type="Proteomes" id="UP000011081">
    <property type="component" value="Unassembled WGS sequence"/>
</dbReference>
<reference evidence="3" key="1">
    <citation type="submission" date="2011-03" db="EMBL/GenBank/DDBJ databases">
        <title>The genome sequence of Vavraia culicis strain floridensis.</title>
        <authorList>
            <consortium name="The Broad Institute Genome Sequencing Platform"/>
            <person name="Cuomo C."/>
            <person name="Becnel J."/>
            <person name="Sanscrainte N."/>
            <person name="Young S.K."/>
            <person name="Zeng Q."/>
            <person name="Gargeya S."/>
            <person name="Fitzgerald M."/>
            <person name="Haas B."/>
            <person name="Abouelleil A."/>
            <person name="Alvarado L."/>
            <person name="Arachchi H.M."/>
            <person name="Berlin A."/>
            <person name="Chapman S.B."/>
            <person name="Gearin G."/>
            <person name="Goldberg J."/>
            <person name="Griggs A."/>
            <person name="Gujja S."/>
            <person name="Hansen M."/>
            <person name="Heiman D."/>
            <person name="Howarth C."/>
            <person name="Larimer J."/>
            <person name="Lui A."/>
            <person name="MacDonald P.J.P."/>
            <person name="McCowen C."/>
            <person name="Montmayeur A."/>
            <person name="Murphy C."/>
            <person name="Neiman D."/>
            <person name="Pearson M."/>
            <person name="Priest M."/>
            <person name="Roberts A."/>
            <person name="Saif S."/>
            <person name="Shea T."/>
            <person name="Sisk P."/>
            <person name="Stolte C."/>
            <person name="Sykes S."/>
            <person name="Wortman J."/>
            <person name="Nusbaum C."/>
            <person name="Birren B."/>
        </authorList>
    </citation>
    <scope>NUCLEOTIDE SEQUENCE [LARGE SCALE GENOMIC DNA]</scope>
    <source>
        <strain evidence="3">floridensis</strain>
    </source>
</reference>